<evidence type="ECO:0000256" key="1">
    <source>
        <dbReference type="ARBA" id="ARBA00022723"/>
    </source>
</evidence>
<keyword evidence="6" id="KW-1185">Reference proteome</keyword>
<evidence type="ECO:0000313" key="6">
    <source>
        <dbReference type="Proteomes" id="UP000472262"/>
    </source>
</evidence>
<evidence type="ECO:0000259" key="4">
    <source>
        <dbReference type="Pfam" id="PF13445"/>
    </source>
</evidence>
<dbReference type="AlphaFoldDB" id="A0A672MUL5"/>
<dbReference type="InterPro" id="IPR027370">
    <property type="entry name" value="Znf-RING_euk"/>
</dbReference>
<evidence type="ECO:0000256" key="3">
    <source>
        <dbReference type="ARBA" id="ARBA00022833"/>
    </source>
</evidence>
<protein>
    <recommendedName>
        <fullName evidence="4">Zinc finger RING-type eukaryotic domain-containing protein</fullName>
    </recommendedName>
</protein>
<keyword evidence="3" id="KW-0862">Zinc</keyword>
<keyword evidence="2" id="KW-0863">Zinc-finger</keyword>
<dbReference type="InParanoid" id="A0A672MUL5"/>
<name>A0A672MUL5_SINGR</name>
<reference evidence="5" key="1">
    <citation type="submission" date="2025-08" db="UniProtKB">
        <authorList>
            <consortium name="Ensembl"/>
        </authorList>
    </citation>
    <scope>IDENTIFICATION</scope>
</reference>
<sequence length="65" mass="7812">MSDQLVEMAENWRNCFEEELICPICLHVFVEPVQLPCKHNFCRGFMGRWSYDILIKIYKDKMGKK</sequence>
<keyword evidence="1" id="KW-0479">Metal-binding</keyword>
<feature type="domain" description="Zinc finger RING-type eukaryotic" evidence="4">
    <location>
        <begin position="22"/>
        <end position="44"/>
    </location>
</feature>
<evidence type="ECO:0000256" key="2">
    <source>
        <dbReference type="ARBA" id="ARBA00022771"/>
    </source>
</evidence>
<organism evidence="5 6">
    <name type="scientific">Sinocyclocheilus grahami</name>
    <name type="common">Dianchi golden-line fish</name>
    <name type="synonym">Barbus grahami</name>
    <dbReference type="NCBI Taxonomy" id="75366"/>
    <lineage>
        <taxon>Eukaryota</taxon>
        <taxon>Metazoa</taxon>
        <taxon>Chordata</taxon>
        <taxon>Craniata</taxon>
        <taxon>Vertebrata</taxon>
        <taxon>Euteleostomi</taxon>
        <taxon>Actinopterygii</taxon>
        <taxon>Neopterygii</taxon>
        <taxon>Teleostei</taxon>
        <taxon>Ostariophysi</taxon>
        <taxon>Cypriniformes</taxon>
        <taxon>Cyprinidae</taxon>
        <taxon>Cyprininae</taxon>
        <taxon>Sinocyclocheilus</taxon>
    </lineage>
</organism>
<dbReference type="SUPFAM" id="SSF57850">
    <property type="entry name" value="RING/U-box"/>
    <property type="match status" value="1"/>
</dbReference>
<dbReference type="InterPro" id="IPR013083">
    <property type="entry name" value="Znf_RING/FYVE/PHD"/>
</dbReference>
<evidence type="ECO:0000313" key="5">
    <source>
        <dbReference type="Ensembl" id="ENSSGRP00000040922.1"/>
    </source>
</evidence>
<dbReference type="Pfam" id="PF13445">
    <property type="entry name" value="zf-RING_UBOX"/>
    <property type="match status" value="1"/>
</dbReference>
<accession>A0A672MUL5</accession>
<dbReference type="Ensembl" id="ENSSGRT00000043869.1">
    <property type="protein sequence ID" value="ENSSGRP00000040922.1"/>
    <property type="gene ID" value="ENSSGRG00000022293.1"/>
</dbReference>
<proteinExistence type="predicted"/>
<dbReference type="Gene3D" id="3.30.40.10">
    <property type="entry name" value="Zinc/RING finger domain, C3HC4 (zinc finger)"/>
    <property type="match status" value="1"/>
</dbReference>
<dbReference type="Proteomes" id="UP000472262">
    <property type="component" value="Unassembled WGS sequence"/>
</dbReference>
<dbReference type="GO" id="GO:0008270">
    <property type="term" value="F:zinc ion binding"/>
    <property type="evidence" value="ECO:0007669"/>
    <property type="project" value="UniProtKB-KW"/>
</dbReference>
<reference evidence="5" key="2">
    <citation type="submission" date="2025-09" db="UniProtKB">
        <authorList>
            <consortium name="Ensembl"/>
        </authorList>
    </citation>
    <scope>IDENTIFICATION</scope>
</reference>